<evidence type="ECO:0000256" key="11">
    <source>
        <dbReference type="PROSITE-ProRule" id="PRU01360"/>
    </source>
</evidence>
<keyword evidence="6 13" id="KW-0732">Signal</keyword>
<keyword evidence="17" id="KW-1185">Reference proteome</keyword>
<dbReference type="SUPFAM" id="SSF56935">
    <property type="entry name" value="Porins"/>
    <property type="match status" value="1"/>
</dbReference>
<keyword evidence="3 11" id="KW-0813">Transport</keyword>
<keyword evidence="4 11" id="KW-1134">Transmembrane beta strand</keyword>
<gene>
    <name evidence="16" type="ORF">HNP33_002164</name>
</gene>
<comment type="caution">
    <text evidence="16">The sequence shown here is derived from an EMBL/GenBank/DDBJ whole genome shotgun (WGS) entry which is preliminary data.</text>
</comment>
<proteinExistence type="inferred from homology"/>
<dbReference type="InterPro" id="IPR036942">
    <property type="entry name" value="Beta-barrel_TonB_sf"/>
</dbReference>
<dbReference type="Pfam" id="PF07715">
    <property type="entry name" value="Plug"/>
    <property type="match status" value="1"/>
</dbReference>
<keyword evidence="7 12" id="KW-0798">TonB box</keyword>
<dbReference type="PANTHER" id="PTHR30069">
    <property type="entry name" value="TONB-DEPENDENT OUTER MEMBRANE RECEPTOR"/>
    <property type="match status" value="1"/>
</dbReference>
<dbReference type="PANTHER" id="PTHR30069:SF29">
    <property type="entry name" value="HEMOGLOBIN AND HEMOGLOBIN-HAPTOGLOBIN-BINDING PROTEIN 1-RELATED"/>
    <property type="match status" value="1"/>
</dbReference>
<evidence type="ECO:0000259" key="15">
    <source>
        <dbReference type="Pfam" id="PF07715"/>
    </source>
</evidence>
<evidence type="ECO:0000256" key="9">
    <source>
        <dbReference type="ARBA" id="ARBA00023170"/>
    </source>
</evidence>
<reference evidence="16 17" key="1">
    <citation type="submission" date="2020-08" db="EMBL/GenBank/DDBJ databases">
        <title>Functional genomics of gut bacteria from endangered species of beetles.</title>
        <authorList>
            <person name="Carlos-Shanley C."/>
        </authorList>
    </citation>
    <scope>NUCLEOTIDE SEQUENCE [LARGE SCALE GENOMIC DNA]</scope>
    <source>
        <strain evidence="16 17">S00124</strain>
    </source>
</reference>
<evidence type="ECO:0000256" key="13">
    <source>
        <dbReference type="SAM" id="SignalP"/>
    </source>
</evidence>
<evidence type="ECO:0000313" key="17">
    <source>
        <dbReference type="Proteomes" id="UP000562492"/>
    </source>
</evidence>
<dbReference type="InterPro" id="IPR039426">
    <property type="entry name" value="TonB-dep_rcpt-like"/>
</dbReference>
<dbReference type="RefSeq" id="WP_184708218.1">
    <property type="nucleotide sequence ID" value="NZ_JACHKZ010000011.1"/>
</dbReference>
<evidence type="ECO:0000256" key="8">
    <source>
        <dbReference type="ARBA" id="ARBA00023136"/>
    </source>
</evidence>
<name>A0ABR6RG11_9BURK</name>
<evidence type="ECO:0000256" key="10">
    <source>
        <dbReference type="ARBA" id="ARBA00023237"/>
    </source>
</evidence>
<dbReference type="CDD" id="cd01347">
    <property type="entry name" value="ligand_gated_channel"/>
    <property type="match status" value="1"/>
</dbReference>
<sequence length="767" mass="83358">MPSSESCTLADGQPGKVLALQPLALAALLCAAQAAGAQTSPETPARATAAAANPAVVQIAAADGPVLKEMVISGSRHEQDPDELPMSIDVLNAQQMEEQQVRDIRDVTRDMPNVSVKRSPARFTLASGSTGRDQNAGFNIRGLDGNRVLMMVDGIRLPRSYVFSANAFGRDYLDVGLVQRVEVVRGATSALYGSDGMAGLVNFITTDPSSLLKDGKTFGGRASIGYDSENTGRTLGLTVAGKPSDAVEWLLGVNLGRSRELKSMGDIDTIDSRRTLPNPQHDKDASLLGKVVLRPTADQKHTFTVEHVDKKVDYQLYTARTAPPVTASTAVIDSASTTDMKRTRGTWAGEWRNFDAPMLDDVKASLSYQNADSREFIYEDRLTAADRTRDVTYQEKTFQANVQARKLVKSGSSMAQQFTYGLDYVRTDVENLQTGLTPPVGETFPLKRFPDTTESSWALYGQDEISFGNWTITPGLRYDHFRIKADQAGFNAQAVSLSGNATSPKLGVMYQVNSDWRVFGNYAKGFRAPNAGQVNAFFENPVGNYKTIPNPNLKPETSQNLEVGVRGRLANVSLDVAAFTGRYKDFIDDLVQVGGTGRPGDPLIFQSVNRGKVNISGLEVKGRADWGRYAGIGWSTPFAWGRTQGHDTTSGEPLSSIDPQRLTVGLRADAAQWTAQLGLNYSQGKKAKDTVNPSGGTQFLNPSATVVDLTAQWRIRKDLRLNVGLYNLTDKKVWRWSDVRGLATSSPVIDSYTQPGRSAKVTLVAEF</sequence>
<dbReference type="Gene3D" id="2.170.130.10">
    <property type="entry name" value="TonB-dependent receptor, plug domain"/>
    <property type="match status" value="1"/>
</dbReference>
<dbReference type="NCBIfam" id="TIGR01785">
    <property type="entry name" value="TonB-hemin"/>
    <property type="match status" value="1"/>
</dbReference>
<dbReference type="InterPro" id="IPR000531">
    <property type="entry name" value="Beta-barrel_TonB"/>
</dbReference>
<accession>A0ABR6RG11</accession>
<dbReference type="EMBL" id="JACHKZ010000011">
    <property type="protein sequence ID" value="MBB6578089.1"/>
    <property type="molecule type" value="Genomic_DNA"/>
</dbReference>
<comment type="subcellular location">
    <subcellularLocation>
        <location evidence="1 11">Cell outer membrane</location>
        <topology evidence="1 11">Multi-pass membrane protein</topology>
    </subcellularLocation>
</comment>
<keyword evidence="9 16" id="KW-0675">Receptor</keyword>
<evidence type="ECO:0000256" key="3">
    <source>
        <dbReference type="ARBA" id="ARBA00022448"/>
    </source>
</evidence>
<comment type="similarity">
    <text evidence="2 11 12">Belongs to the TonB-dependent receptor family.</text>
</comment>
<dbReference type="InterPro" id="IPR037066">
    <property type="entry name" value="Plug_dom_sf"/>
</dbReference>
<keyword evidence="8 11" id="KW-0472">Membrane</keyword>
<organism evidence="16 17">
    <name type="scientific">Comamonas odontotermitis</name>
    <dbReference type="NCBI Taxonomy" id="379895"/>
    <lineage>
        <taxon>Bacteria</taxon>
        <taxon>Pseudomonadati</taxon>
        <taxon>Pseudomonadota</taxon>
        <taxon>Betaproteobacteria</taxon>
        <taxon>Burkholderiales</taxon>
        <taxon>Comamonadaceae</taxon>
        <taxon>Comamonas</taxon>
    </lineage>
</organism>
<evidence type="ECO:0000256" key="1">
    <source>
        <dbReference type="ARBA" id="ARBA00004571"/>
    </source>
</evidence>
<feature type="signal peptide" evidence="13">
    <location>
        <begin position="1"/>
        <end position="37"/>
    </location>
</feature>
<dbReference type="InterPro" id="IPR012910">
    <property type="entry name" value="Plug_dom"/>
</dbReference>
<evidence type="ECO:0000256" key="12">
    <source>
        <dbReference type="RuleBase" id="RU003357"/>
    </source>
</evidence>
<dbReference type="InterPro" id="IPR010949">
    <property type="entry name" value="TonB_Hb/transfer/lactofer_rcpt"/>
</dbReference>
<keyword evidence="5 11" id="KW-0812">Transmembrane</keyword>
<keyword evidence="10 11" id="KW-0998">Cell outer membrane</keyword>
<feature type="chain" id="PRO_5045399891" evidence="13">
    <location>
        <begin position="38"/>
        <end position="767"/>
    </location>
</feature>
<evidence type="ECO:0000256" key="4">
    <source>
        <dbReference type="ARBA" id="ARBA00022452"/>
    </source>
</evidence>
<dbReference type="PROSITE" id="PS52016">
    <property type="entry name" value="TONB_DEPENDENT_REC_3"/>
    <property type="match status" value="1"/>
</dbReference>
<evidence type="ECO:0000256" key="5">
    <source>
        <dbReference type="ARBA" id="ARBA00022692"/>
    </source>
</evidence>
<evidence type="ECO:0000256" key="6">
    <source>
        <dbReference type="ARBA" id="ARBA00022729"/>
    </source>
</evidence>
<protein>
    <submittedName>
        <fullName evidence="16">Hemoglobin/transferrin/lactoferrin receptor protein</fullName>
    </submittedName>
</protein>
<dbReference type="InterPro" id="IPR011276">
    <property type="entry name" value="TonB_haem/Hb_rcpt"/>
</dbReference>
<dbReference type="Pfam" id="PF00593">
    <property type="entry name" value="TonB_dep_Rec_b-barrel"/>
    <property type="match status" value="1"/>
</dbReference>
<evidence type="ECO:0000256" key="2">
    <source>
        <dbReference type="ARBA" id="ARBA00009810"/>
    </source>
</evidence>
<evidence type="ECO:0000259" key="14">
    <source>
        <dbReference type="Pfam" id="PF00593"/>
    </source>
</evidence>
<dbReference type="NCBIfam" id="TIGR01786">
    <property type="entry name" value="TonB-hemlactrns"/>
    <property type="match status" value="1"/>
</dbReference>
<evidence type="ECO:0000256" key="7">
    <source>
        <dbReference type="ARBA" id="ARBA00023077"/>
    </source>
</evidence>
<dbReference type="Proteomes" id="UP000562492">
    <property type="component" value="Unassembled WGS sequence"/>
</dbReference>
<dbReference type="Gene3D" id="2.40.170.20">
    <property type="entry name" value="TonB-dependent receptor, beta-barrel domain"/>
    <property type="match status" value="1"/>
</dbReference>
<feature type="domain" description="TonB-dependent receptor-like beta-barrel" evidence="14">
    <location>
        <begin position="312"/>
        <end position="728"/>
    </location>
</feature>
<evidence type="ECO:0000313" key="16">
    <source>
        <dbReference type="EMBL" id="MBB6578089.1"/>
    </source>
</evidence>
<feature type="domain" description="TonB-dependent receptor plug" evidence="15">
    <location>
        <begin position="82"/>
        <end position="199"/>
    </location>
</feature>